<dbReference type="PANTHER" id="PTHR34934">
    <property type="entry name" value="FLAVIN-DEPENDENT THYMIDYLATE SYNTHASE"/>
    <property type="match status" value="1"/>
</dbReference>
<dbReference type="Pfam" id="PF02511">
    <property type="entry name" value="Thy1"/>
    <property type="match status" value="1"/>
</dbReference>
<name>A0ABQ2YQ31_9GAMM</name>
<evidence type="ECO:0000256" key="1">
    <source>
        <dbReference type="NCBIfam" id="TIGR02170"/>
    </source>
</evidence>
<dbReference type="PROSITE" id="PS51331">
    <property type="entry name" value="THYX"/>
    <property type="match status" value="1"/>
</dbReference>
<dbReference type="CDD" id="cd20175">
    <property type="entry name" value="ThyX"/>
    <property type="match status" value="1"/>
</dbReference>
<accession>A0ABQ2YQ31</accession>
<reference evidence="3" key="1">
    <citation type="journal article" date="2019" name="Int. J. Syst. Evol. Microbiol.">
        <title>The Global Catalogue of Microorganisms (GCM) 10K type strain sequencing project: providing services to taxonomists for standard genome sequencing and annotation.</title>
        <authorList>
            <consortium name="The Broad Institute Genomics Platform"/>
            <consortium name="The Broad Institute Genome Sequencing Center for Infectious Disease"/>
            <person name="Wu L."/>
            <person name="Ma J."/>
        </authorList>
    </citation>
    <scope>NUCLEOTIDE SEQUENCE [LARGE SCALE GENOMIC DNA]</scope>
    <source>
        <strain evidence="3">KCTC 22228</strain>
    </source>
</reference>
<proteinExistence type="predicted"/>
<dbReference type="Proteomes" id="UP000653056">
    <property type="component" value="Unassembled WGS sequence"/>
</dbReference>
<dbReference type="InterPro" id="IPR036098">
    <property type="entry name" value="Thymidylate_synthase_ThyX_sf"/>
</dbReference>
<sequence length="239" mass="27571">MHAQYKDHMGDDLRVVDAARVSFANESWYINEEYVPDKNSKHFEAWLRYALVNVRHDRPTLSVGDFGLIQFLAEHGHWTPFAHPQISLRMKAPVPIRTQCFKHKQGFVENEESRRYISSRPELFMPEEFRSKAANAKQGSSGTHSRSTPWKAFYKDICEEAIDGYVAMVEDGIAPEQARFILPQGVQVQWIWTGSLAAFARFVRQRTDSHAQGEIQELASDVNDILQPFYPISWEALTR</sequence>
<dbReference type="RefSeq" id="WP_189468382.1">
    <property type="nucleotide sequence ID" value="NZ_BMXS01000007.1"/>
</dbReference>
<evidence type="ECO:0000313" key="2">
    <source>
        <dbReference type="EMBL" id="GGX91067.1"/>
    </source>
</evidence>
<comment type="caution">
    <text evidence="2">The sequence shown here is derived from an EMBL/GenBank/DDBJ whole genome shotgun (WGS) entry which is preliminary data.</text>
</comment>
<dbReference type="SUPFAM" id="SSF69796">
    <property type="entry name" value="Thymidylate synthase-complementing protein Thy1"/>
    <property type="match status" value="1"/>
</dbReference>
<evidence type="ECO:0000313" key="3">
    <source>
        <dbReference type="Proteomes" id="UP000653056"/>
    </source>
</evidence>
<dbReference type="Gene3D" id="3.30.1360.170">
    <property type="match status" value="1"/>
</dbReference>
<dbReference type="NCBIfam" id="TIGR02170">
    <property type="entry name" value="thyX"/>
    <property type="match status" value="1"/>
</dbReference>
<organism evidence="2 3">
    <name type="scientific">Litchfieldella qijiaojingensis</name>
    <dbReference type="NCBI Taxonomy" id="980347"/>
    <lineage>
        <taxon>Bacteria</taxon>
        <taxon>Pseudomonadati</taxon>
        <taxon>Pseudomonadota</taxon>
        <taxon>Gammaproteobacteria</taxon>
        <taxon>Oceanospirillales</taxon>
        <taxon>Halomonadaceae</taxon>
        <taxon>Litchfieldella</taxon>
    </lineage>
</organism>
<protein>
    <recommendedName>
        <fullName evidence="1">FAD-dependent thymidylate synthase</fullName>
        <ecNumber evidence="1">2.1.1.148</ecNumber>
    </recommendedName>
</protein>
<dbReference type="EC" id="2.1.1.148" evidence="1"/>
<dbReference type="PANTHER" id="PTHR34934:SF1">
    <property type="entry name" value="FLAVIN-DEPENDENT THYMIDYLATE SYNTHASE"/>
    <property type="match status" value="1"/>
</dbReference>
<keyword evidence="3" id="KW-1185">Reference proteome</keyword>
<gene>
    <name evidence="2" type="ORF">GCM10007160_18180</name>
</gene>
<dbReference type="EMBL" id="BMXS01000007">
    <property type="protein sequence ID" value="GGX91067.1"/>
    <property type="molecule type" value="Genomic_DNA"/>
</dbReference>
<dbReference type="InterPro" id="IPR003669">
    <property type="entry name" value="Thymidylate_synthase_ThyX"/>
</dbReference>